<evidence type="ECO:0000256" key="3">
    <source>
        <dbReference type="ARBA" id="ARBA00012438"/>
    </source>
</evidence>
<dbReference type="SMART" id="SM00388">
    <property type="entry name" value="HisKA"/>
    <property type="match status" value="1"/>
</dbReference>
<dbReference type="EC" id="2.7.13.3" evidence="3"/>
<keyword evidence="8" id="KW-0547">Nucleotide-binding</keyword>
<dbReference type="InterPro" id="IPR003661">
    <property type="entry name" value="HisK_dim/P_dom"/>
</dbReference>
<dbReference type="PANTHER" id="PTHR42878">
    <property type="entry name" value="TWO-COMPONENT HISTIDINE KINASE"/>
    <property type="match status" value="1"/>
</dbReference>
<keyword evidence="9" id="KW-0418">Kinase</keyword>
<dbReference type="Gene3D" id="3.30.450.270">
    <property type="match status" value="1"/>
</dbReference>
<dbReference type="PROSITE" id="PS50109">
    <property type="entry name" value="HIS_KIN"/>
    <property type="match status" value="1"/>
</dbReference>
<evidence type="ECO:0000256" key="9">
    <source>
        <dbReference type="ARBA" id="ARBA00022777"/>
    </source>
</evidence>
<dbReference type="InterPro" id="IPR036890">
    <property type="entry name" value="HATPase_C_sf"/>
</dbReference>
<dbReference type="Proteomes" id="UP001409291">
    <property type="component" value="Unassembled WGS sequence"/>
</dbReference>
<keyword evidence="11" id="KW-0157">Chromophore</keyword>
<keyword evidence="13" id="KW-0675">Receptor</keyword>
<keyword evidence="17" id="KW-1185">Reference proteome</keyword>
<organism evidence="16 17">
    <name type="scientific">Sphingobacterium kitahiroshimense</name>
    <dbReference type="NCBI Taxonomy" id="470446"/>
    <lineage>
        <taxon>Bacteria</taxon>
        <taxon>Pseudomonadati</taxon>
        <taxon>Bacteroidota</taxon>
        <taxon>Sphingobacteriia</taxon>
        <taxon>Sphingobacteriales</taxon>
        <taxon>Sphingobacteriaceae</taxon>
        <taxon>Sphingobacterium</taxon>
    </lineage>
</organism>
<keyword evidence="4" id="KW-0600">Photoreceptor protein</keyword>
<comment type="catalytic activity">
    <reaction evidence="1">
        <text>ATP + protein L-histidine = ADP + protein N-phospho-L-histidine.</text>
        <dbReference type="EC" id="2.7.13.3"/>
    </reaction>
</comment>
<evidence type="ECO:0000313" key="16">
    <source>
        <dbReference type="EMBL" id="MEN5379518.1"/>
    </source>
</evidence>
<dbReference type="InterPro" id="IPR016132">
    <property type="entry name" value="Phyto_chromo_attachment"/>
</dbReference>
<dbReference type="InterPro" id="IPR005467">
    <property type="entry name" value="His_kinase_dom"/>
</dbReference>
<comment type="caution">
    <text evidence="16">The sequence shown here is derived from an EMBL/GenBank/DDBJ whole genome shotgun (WGS) entry which is preliminary data.</text>
</comment>
<keyword evidence="7" id="KW-0808">Transferase</keyword>
<dbReference type="Gene3D" id="3.30.565.10">
    <property type="entry name" value="Histidine kinase-like ATPase, C-terminal domain"/>
    <property type="match status" value="1"/>
</dbReference>
<evidence type="ECO:0000259" key="14">
    <source>
        <dbReference type="PROSITE" id="PS50046"/>
    </source>
</evidence>
<feature type="domain" description="Histidine kinase" evidence="15">
    <location>
        <begin position="501"/>
        <end position="715"/>
    </location>
</feature>
<evidence type="ECO:0000313" key="17">
    <source>
        <dbReference type="Proteomes" id="UP001409291"/>
    </source>
</evidence>
<dbReference type="InterPro" id="IPR004358">
    <property type="entry name" value="Sig_transdc_His_kin-like_C"/>
</dbReference>
<evidence type="ECO:0000256" key="1">
    <source>
        <dbReference type="ARBA" id="ARBA00000085"/>
    </source>
</evidence>
<dbReference type="InterPro" id="IPR013654">
    <property type="entry name" value="PAS_2"/>
</dbReference>
<accession>A0ABV0BZU5</accession>
<name>A0ABV0BZU5_9SPHI</name>
<evidence type="ECO:0000256" key="8">
    <source>
        <dbReference type="ARBA" id="ARBA00022741"/>
    </source>
</evidence>
<dbReference type="InterPro" id="IPR003594">
    <property type="entry name" value="HATPase_dom"/>
</dbReference>
<proteinExistence type="inferred from homology"/>
<dbReference type="InterPro" id="IPR029016">
    <property type="entry name" value="GAF-like_dom_sf"/>
</dbReference>
<dbReference type="SUPFAM" id="SSF55874">
    <property type="entry name" value="ATPase domain of HSP90 chaperone/DNA topoisomerase II/histidine kinase"/>
    <property type="match status" value="1"/>
</dbReference>
<dbReference type="Pfam" id="PF08446">
    <property type="entry name" value="PAS_2"/>
    <property type="match status" value="1"/>
</dbReference>
<dbReference type="InterPro" id="IPR035965">
    <property type="entry name" value="PAS-like_dom_sf"/>
</dbReference>
<feature type="domain" description="Phytochrome chromophore attachment site" evidence="14">
    <location>
        <begin position="136"/>
        <end position="283"/>
    </location>
</feature>
<dbReference type="RefSeq" id="WP_346582312.1">
    <property type="nucleotide sequence ID" value="NZ_JBDJNQ010000010.1"/>
</dbReference>
<dbReference type="EMBL" id="JBDJNQ010000010">
    <property type="protein sequence ID" value="MEN5379518.1"/>
    <property type="molecule type" value="Genomic_DNA"/>
</dbReference>
<dbReference type="PRINTS" id="PR00344">
    <property type="entry name" value="BCTRLSENSOR"/>
</dbReference>
<dbReference type="InterPro" id="IPR043150">
    <property type="entry name" value="Phytochrome_PHY_sf"/>
</dbReference>
<dbReference type="SUPFAM" id="SSF55781">
    <property type="entry name" value="GAF domain-like"/>
    <property type="match status" value="2"/>
</dbReference>
<comment type="similarity">
    <text evidence="2">In the N-terminal section; belongs to the phytochrome family.</text>
</comment>
<evidence type="ECO:0000259" key="15">
    <source>
        <dbReference type="PROSITE" id="PS50109"/>
    </source>
</evidence>
<evidence type="ECO:0000256" key="7">
    <source>
        <dbReference type="ARBA" id="ARBA00022679"/>
    </source>
</evidence>
<gene>
    <name evidence="16" type="ORF">ABE541_19785</name>
</gene>
<dbReference type="CDD" id="cd00082">
    <property type="entry name" value="HisKA"/>
    <property type="match status" value="1"/>
</dbReference>
<dbReference type="Gene3D" id="1.10.287.130">
    <property type="match status" value="1"/>
</dbReference>
<reference evidence="16 17" key="1">
    <citation type="submission" date="2024-04" db="EMBL/GenBank/DDBJ databases">
        <title>WGS of bacteria from Torrens River.</title>
        <authorList>
            <person name="Wyrsch E.R."/>
            <person name="Drigo B."/>
        </authorList>
    </citation>
    <scope>NUCLEOTIDE SEQUENCE [LARGE SCALE GENOMIC DNA]</scope>
    <source>
        <strain evidence="16 17">TWI391</strain>
    </source>
</reference>
<dbReference type="Pfam" id="PF00512">
    <property type="entry name" value="HisKA"/>
    <property type="match status" value="1"/>
</dbReference>
<dbReference type="SUPFAM" id="SSF47384">
    <property type="entry name" value="Homodimeric domain of signal transducing histidine kinase"/>
    <property type="match status" value="1"/>
</dbReference>
<evidence type="ECO:0000256" key="2">
    <source>
        <dbReference type="ARBA" id="ARBA00006402"/>
    </source>
</evidence>
<evidence type="ECO:0000256" key="5">
    <source>
        <dbReference type="ARBA" id="ARBA00022553"/>
    </source>
</evidence>
<sequence length="726" mass="84058">MENTPPILSSLMQQFGSLIVLDFDFHIKGVSENVIKKLDQKDYDTILGSKFDLYFSTLFGKQFSKISQILENIRDKKYPRQILPIKLDHKRIYLKLSLHDNHLFIEWEEQFKKYTSAKKINEFSFLLDTIQPNNWDRVCHGINRILHYDHVFVVQIQETGYSQVIAEDTLDGKDYYRNMEFSKSFMPKDVFLYYSMCSYRYSPHLKHNDQRFYSIDPEINLLESQLAPVPVLHRLFLSEKEVTSALFFSIHVDGQFWGLLIAHHHEEKNIDLQQRKLCTFMIQNATSKYENYLKQDLLERNKLLKDAEVNLKIDLLKYKTANCALVKHMETLMGMVNADGLAIFHQGDVYFQGNCPSKTQLYEIISFVQTHTEKALFKDNNFRESHGAKIKGQLTFAGLMYLKIGLLNDQVLIWFRKETVSNVLELEVSSTTEDINSDKQIKLSETVNHDIATPWNDVEVSFVLRLNQILKESIVGKLKDKQQWSEQLLALNNELEMLTFTLSHDLKNPLSILKMGIQFLQNSKESLNPTALEKWYSNLIASTESIEEIINGVVLLAQRKTGTFTKDPIPMAYSLEQIYQEHILLHNPVAANIQYGKLLPIWGEKSALYQIFSNIIGNAIKYSNSKDGVRLHIDSYMEKEHVCYCIKDQGVGIPKENLHTVFDIFKRGDNVQHIDGTGVGLSLVKRIMERLGGNIKIDSEEKQGTTVYLYFPIVEDFPPSMLLDDL</sequence>
<keyword evidence="5" id="KW-0597">Phosphoprotein</keyword>
<dbReference type="InterPro" id="IPR050351">
    <property type="entry name" value="BphY/WalK/GraS-like"/>
</dbReference>
<dbReference type="SMART" id="SM00387">
    <property type="entry name" value="HATPase_c"/>
    <property type="match status" value="1"/>
</dbReference>
<dbReference type="InterPro" id="IPR036097">
    <property type="entry name" value="HisK_dim/P_sf"/>
</dbReference>
<evidence type="ECO:0000256" key="4">
    <source>
        <dbReference type="ARBA" id="ARBA00022543"/>
    </source>
</evidence>
<evidence type="ECO:0000256" key="11">
    <source>
        <dbReference type="ARBA" id="ARBA00022991"/>
    </source>
</evidence>
<keyword evidence="10 16" id="KW-0067">ATP-binding</keyword>
<dbReference type="GO" id="GO:0005524">
    <property type="term" value="F:ATP binding"/>
    <property type="evidence" value="ECO:0007669"/>
    <property type="project" value="UniProtKB-KW"/>
</dbReference>
<dbReference type="Gene3D" id="3.30.450.20">
    <property type="entry name" value="PAS domain"/>
    <property type="match status" value="1"/>
</dbReference>
<dbReference type="InterPro" id="IPR013515">
    <property type="entry name" value="Phytochrome_cen-reg"/>
</dbReference>
<dbReference type="SUPFAM" id="SSF55785">
    <property type="entry name" value="PYP-like sensor domain (PAS domain)"/>
    <property type="match status" value="1"/>
</dbReference>
<keyword evidence="12" id="KW-0902">Two-component regulatory system</keyword>
<evidence type="ECO:0000256" key="13">
    <source>
        <dbReference type="ARBA" id="ARBA00023170"/>
    </source>
</evidence>
<dbReference type="Gene3D" id="3.30.450.40">
    <property type="match status" value="1"/>
</dbReference>
<evidence type="ECO:0000256" key="10">
    <source>
        <dbReference type="ARBA" id="ARBA00022840"/>
    </source>
</evidence>
<dbReference type="PANTHER" id="PTHR42878:SF7">
    <property type="entry name" value="SENSOR HISTIDINE KINASE GLRK"/>
    <property type="match status" value="1"/>
</dbReference>
<evidence type="ECO:0000256" key="12">
    <source>
        <dbReference type="ARBA" id="ARBA00023012"/>
    </source>
</evidence>
<dbReference type="Pfam" id="PF02518">
    <property type="entry name" value="HATPase_c"/>
    <property type="match status" value="1"/>
</dbReference>
<dbReference type="Pfam" id="PF00360">
    <property type="entry name" value="PHY"/>
    <property type="match status" value="1"/>
</dbReference>
<dbReference type="PROSITE" id="PS50046">
    <property type="entry name" value="PHYTOCHROME_2"/>
    <property type="match status" value="1"/>
</dbReference>
<protein>
    <recommendedName>
        <fullName evidence="3">histidine kinase</fullName>
        <ecNumber evidence="3">2.7.13.3</ecNumber>
    </recommendedName>
</protein>
<evidence type="ECO:0000256" key="6">
    <source>
        <dbReference type="ARBA" id="ARBA00022606"/>
    </source>
</evidence>
<keyword evidence="6" id="KW-0716">Sensory transduction</keyword>